<dbReference type="InterPro" id="IPR025542">
    <property type="entry name" value="YacH"/>
</dbReference>
<evidence type="ECO:0000256" key="1">
    <source>
        <dbReference type="SAM" id="Coils"/>
    </source>
</evidence>
<dbReference type="GO" id="GO:0050897">
    <property type="term" value="F:cobalt ion binding"/>
    <property type="evidence" value="ECO:0007669"/>
    <property type="project" value="TreeGrafter"/>
</dbReference>
<dbReference type="Gene3D" id="4.10.860.10">
    <property type="entry name" value="UVR domain"/>
    <property type="match status" value="1"/>
</dbReference>
<dbReference type="KEGG" id="dbc:MFMK1_000161"/>
<dbReference type="Proteomes" id="UP001329915">
    <property type="component" value="Chromosome"/>
</dbReference>
<feature type="domain" description="UVR" evidence="2">
    <location>
        <begin position="133"/>
        <end position="168"/>
    </location>
</feature>
<dbReference type="EMBL" id="CP121694">
    <property type="protein sequence ID" value="WRO20399.1"/>
    <property type="molecule type" value="Genomic_DNA"/>
</dbReference>
<protein>
    <submittedName>
        <fullName evidence="3">UvrB/UvrC motif-containing protein</fullName>
    </submittedName>
</protein>
<dbReference type="PIRSF" id="PIRSF015034">
    <property type="entry name" value="YacH"/>
    <property type="match status" value="1"/>
</dbReference>
<evidence type="ECO:0000313" key="4">
    <source>
        <dbReference type="Proteomes" id="UP001329915"/>
    </source>
</evidence>
<name>A0AAU0UJC6_9FIRM</name>
<dbReference type="RefSeq" id="WP_366923298.1">
    <property type="nucleotide sequence ID" value="NZ_CP121694.1"/>
</dbReference>
<dbReference type="PROSITE" id="PS50151">
    <property type="entry name" value="UVR"/>
    <property type="match status" value="1"/>
</dbReference>
<dbReference type="SUPFAM" id="SSF46600">
    <property type="entry name" value="C-terminal UvrC-binding domain of UvrB"/>
    <property type="match status" value="1"/>
</dbReference>
<gene>
    <name evidence="3" type="ORF">MFMK1_000161</name>
</gene>
<dbReference type="GO" id="GO:0008270">
    <property type="term" value="F:zinc ion binding"/>
    <property type="evidence" value="ECO:0007669"/>
    <property type="project" value="TreeGrafter"/>
</dbReference>
<dbReference type="InterPro" id="IPR001943">
    <property type="entry name" value="UVR_dom"/>
</dbReference>
<dbReference type="PANTHER" id="PTHR38430">
    <property type="entry name" value="PROTEIN-ARGININE KINASE ACTIVATOR PROTEIN"/>
    <property type="match status" value="1"/>
</dbReference>
<organism evidence="3 4">
    <name type="scientific">Metallumcola ferriviriculae</name>
    <dbReference type="NCBI Taxonomy" id="3039180"/>
    <lineage>
        <taxon>Bacteria</taxon>
        <taxon>Bacillati</taxon>
        <taxon>Bacillota</taxon>
        <taxon>Clostridia</taxon>
        <taxon>Neomoorellales</taxon>
        <taxon>Desulfitibacteraceae</taxon>
        <taxon>Metallumcola</taxon>
    </lineage>
</organism>
<dbReference type="InterPro" id="IPR036876">
    <property type="entry name" value="UVR_dom_sf"/>
</dbReference>
<accession>A0AAU0UJC6</accession>
<dbReference type="GO" id="GO:1990170">
    <property type="term" value="P:stress response to cadmium ion"/>
    <property type="evidence" value="ECO:0007669"/>
    <property type="project" value="TreeGrafter"/>
</dbReference>
<dbReference type="AlphaFoldDB" id="A0AAU0UJC6"/>
<dbReference type="Pfam" id="PF02151">
    <property type="entry name" value="UVR"/>
    <property type="match status" value="1"/>
</dbReference>
<dbReference type="PANTHER" id="PTHR38430:SF1">
    <property type="entry name" value="PROTEIN-ARGININE KINASE ACTIVATOR PROTEIN"/>
    <property type="match status" value="1"/>
</dbReference>
<keyword evidence="1" id="KW-0175">Coiled coil</keyword>
<dbReference type="GO" id="GO:0005507">
    <property type="term" value="F:copper ion binding"/>
    <property type="evidence" value="ECO:0007669"/>
    <property type="project" value="TreeGrafter"/>
</dbReference>
<feature type="coiled-coil region" evidence="1">
    <location>
        <begin position="129"/>
        <end position="168"/>
    </location>
</feature>
<reference evidence="3 4" key="1">
    <citation type="submission" date="2023-04" db="EMBL/GenBank/DDBJ databases">
        <authorList>
            <person name="Hsu D."/>
        </authorList>
    </citation>
    <scope>NUCLEOTIDE SEQUENCE [LARGE SCALE GENOMIC DNA]</scope>
    <source>
        <strain evidence="3 4">MK1</strain>
    </source>
</reference>
<evidence type="ECO:0000313" key="3">
    <source>
        <dbReference type="EMBL" id="WRO20399.1"/>
    </source>
</evidence>
<sequence>MHCQKCEQRPATVRITKIVNGEKSELHLCQECAAEMQGEAMNWETEFPFNLLSSLFEEVEPGIGFAKSKTQVPTKCKTCGQTYHSFRRTGKLGCGNCYDTFNAQLSPIIRRIHGNERHTGKIPTRGGKRLKLQKDIASLKREMQSLVQKEEFEKAAEVRDKIRELENTE</sequence>
<proteinExistence type="predicted"/>
<dbReference type="GO" id="GO:0046870">
    <property type="term" value="F:cadmium ion binding"/>
    <property type="evidence" value="ECO:0007669"/>
    <property type="project" value="TreeGrafter"/>
</dbReference>
<keyword evidence="4" id="KW-1185">Reference proteome</keyword>
<dbReference type="GO" id="GO:1990169">
    <property type="term" value="P:stress response to copper ion"/>
    <property type="evidence" value="ECO:0007669"/>
    <property type="project" value="TreeGrafter"/>
</dbReference>
<evidence type="ECO:0000259" key="2">
    <source>
        <dbReference type="PROSITE" id="PS50151"/>
    </source>
</evidence>